<keyword evidence="4" id="KW-1185">Reference proteome</keyword>
<keyword evidence="1" id="KW-0812">Transmembrane</keyword>
<dbReference type="Proteomes" id="UP001642409">
    <property type="component" value="Unassembled WGS sequence"/>
</dbReference>
<gene>
    <name evidence="3" type="ORF">HINF_LOCUS21810</name>
    <name evidence="2" type="ORF">HINF_LOCUS57829</name>
</gene>
<feature type="transmembrane region" description="Helical" evidence="1">
    <location>
        <begin position="369"/>
        <end position="393"/>
    </location>
</feature>
<organism evidence="2">
    <name type="scientific">Hexamita inflata</name>
    <dbReference type="NCBI Taxonomy" id="28002"/>
    <lineage>
        <taxon>Eukaryota</taxon>
        <taxon>Metamonada</taxon>
        <taxon>Diplomonadida</taxon>
        <taxon>Hexamitidae</taxon>
        <taxon>Hexamitinae</taxon>
        <taxon>Hexamita</taxon>
    </lineage>
</organism>
<sequence length="411" mass="45903">MLTLVNLVFAKDVYPIEMTNVKFSHANRQSFYDVYQQSLKNYSAQIMKLSESIPKYLPKLVVDVKACQTKLCDIFTQTLTGKTATDFYTYQAFIDTIIDPMMAIHNQSEPHFGYSFTINNNNPNAGSIYDLIQKMLFTVESDAGANSYKALTLAGFAGYFHLTHIGAKAHAAFTASFGDATELPAYNEEAVTAQVQSSVSAHLNGNVFAGYRLLDFCLSSSFDGVVADLFSFFVVKDSKLVYSTPKLLGFVSFTQSNADSGFYSTANLTYKRSDLTNLAQSSCETNLTVSDNSDFRTVQMERALKKLKATSTMDEFYNALRSYPFRNTYTAAVLGYANGESEQKLQKCESIFDGKEVANCKDLPPPNNWWAIILSCLLIVVTITIWGFGIKFARDEEIKDKYRDQAEMGLE</sequence>
<evidence type="ECO:0000256" key="1">
    <source>
        <dbReference type="SAM" id="Phobius"/>
    </source>
</evidence>
<proteinExistence type="predicted"/>
<dbReference type="EMBL" id="CAXDID020000060">
    <property type="protein sequence ID" value="CAL6009868.1"/>
    <property type="molecule type" value="Genomic_DNA"/>
</dbReference>
<evidence type="ECO:0000313" key="4">
    <source>
        <dbReference type="Proteomes" id="UP001642409"/>
    </source>
</evidence>
<keyword evidence="1" id="KW-0472">Membrane</keyword>
<reference evidence="3 4" key="2">
    <citation type="submission" date="2024-07" db="EMBL/GenBank/DDBJ databases">
        <authorList>
            <person name="Akdeniz Z."/>
        </authorList>
    </citation>
    <scope>NUCLEOTIDE SEQUENCE [LARGE SCALE GENOMIC DNA]</scope>
</reference>
<dbReference type="EMBL" id="CATOUU010001068">
    <property type="protein sequence ID" value="CAI9970184.1"/>
    <property type="molecule type" value="Genomic_DNA"/>
</dbReference>
<evidence type="ECO:0000313" key="2">
    <source>
        <dbReference type="EMBL" id="CAI9970184.1"/>
    </source>
</evidence>
<protein>
    <submittedName>
        <fullName evidence="2">Uncharacterized protein</fullName>
    </submittedName>
</protein>
<comment type="caution">
    <text evidence="2">The sequence shown here is derived from an EMBL/GenBank/DDBJ whole genome shotgun (WGS) entry which is preliminary data.</text>
</comment>
<keyword evidence="1" id="KW-1133">Transmembrane helix</keyword>
<dbReference type="AlphaFoldDB" id="A0AA86R1W8"/>
<accession>A0AA86R1W8</accession>
<name>A0AA86R1W8_9EUKA</name>
<reference evidence="2" key="1">
    <citation type="submission" date="2023-06" db="EMBL/GenBank/DDBJ databases">
        <authorList>
            <person name="Kurt Z."/>
        </authorList>
    </citation>
    <scope>NUCLEOTIDE SEQUENCE</scope>
</reference>
<evidence type="ECO:0000313" key="3">
    <source>
        <dbReference type="EMBL" id="CAL6009868.1"/>
    </source>
</evidence>